<evidence type="ECO:0000256" key="7">
    <source>
        <dbReference type="ARBA" id="ARBA00022884"/>
    </source>
</evidence>
<keyword evidence="5" id="KW-0698">rRNA processing</keyword>
<evidence type="ECO:0000256" key="1">
    <source>
        <dbReference type="ARBA" id="ARBA00004496"/>
    </source>
</evidence>
<dbReference type="PANTHER" id="PTHR11097:SF9">
    <property type="entry name" value="EXOSOME COMPLEX COMPONENT RRP43"/>
    <property type="match status" value="1"/>
</dbReference>
<dbReference type="InterPro" id="IPR050590">
    <property type="entry name" value="Exosome_comp_Rrp42_subfam"/>
</dbReference>
<dbReference type="EMBL" id="HBKQ01041027">
    <property type="protein sequence ID" value="CAE2264514.1"/>
    <property type="molecule type" value="Transcribed_RNA"/>
</dbReference>
<evidence type="ECO:0000256" key="9">
    <source>
        <dbReference type="ARBA" id="ARBA00030617"/>
    </source>
</evidence>
<evidence type="ECO:0000256" key="2">
    <source>
        <dbReference type="ARBA" id="ARBA00004604"/>
    </source>
</evidence>
<keyword evidence="6" id="KW-0271">Exosome</keyword>
<evidence type="ECO:0000256" key="4">
    <source>
        <dbReference type="ARBA" id="ARBA00022490"/>
    </source>
</evidence>
<dbReference type="GO" id="GO:0034473">
    <property type="term" value="P:U1 snRNA 3'-end processing"/>
    <property type="evidence" value="ECO:0007669"/>
    <property type="project" value="TreeGrafter"/>
</dbReference>
<evidence type="ECO:0000259" key="11">
    <source>
        <dbReference type="Pfam" id="PF03725"/>
    </source>
</evidence>
<proteinExistence type="inferred from homology"/>
<comment type="similarity">
    <text evidence="3">Belongs to the RNase PH family.</text>
</comment>
<feature type="domain" description="Exoribonuclease phosphorolytic" evidence="11">
    <location>
        <begin position="225"/>
        <end position="288"/>
    </location>
</feature>
<dbReference type="InterPro" id="IPR020568">
    <property type="entry name" value="Ribosomal_Su5_D2-typ_SF"/>
</dbReference>
<dbReference type="Gene3D" id="3.30.230.70">
    <property type="entry name" value="GHMP Kinase, N-terminal domain"/>
    <property type="match status" value="1"/>
</dbReference>
<reference evidence="12" key="1">
    <citation type="submission" date="2021-01" db="EMBL/GenBank/DDBJ databases">
        <authorList>
            <person name="Corre E."/>
            <person name="Pelletier E."/>
            <person name="Niang G."/>
            <person name="Scheremetjew M."/>
            <person name="Finn R."/>
            <person name="Kale V."/>
            <person name="Holt S."/>
            <person name="Cochrane G."/>
            <person name="Meng A."/>
            <person name="Brown T."/>
            <person name="Cohen L."/>
        </authorList>
    </citation>
    <scope>NUCLEOTIDE SEQUENCE</scope>
    <source>
        <strain evidence="12">Isolate 1302-5</strain>
    </source>
</reference>
<dbReference type="AlphaFoldDB" id="A0A7S4JIA6"/>
<dbReference type="GO" id="GO:0016075">
    <property type="term" value="P:rRNA catabolic process"/>
    <property type="evidence" value="ECO:0007669"/>
    <property type="project" value="TreeGrafter"/>
</dbReference>
<evidence type="ECO:0000256" key="5">
    <source>
        <dbReference type="ARBA" id="ARBA00022552"/>
    </source>
</evidence>
<dbReference type="GO" id="GO:0035925">
    <property type="term" value="F:mRNA 3'-UTR AU-rich region binding"/>
    <property type="evidence" value="ECO:0007669"/>
    <property type="project" value="TreeGrafter"/>
</dbReference>
<dbReference type="GO" id="GO:0005730">
    <property type="term" value="C:nucleolus"/>
    <property type="evidence" value="ECO:0007669"/>
    <property type="project" value="UniProtKB-SubCell"/>
</dbReference>
<name>A0A7S4JIA6_9STRA</name>
<evidence type="ECO:0000313" key="12">
    <source>
        <dbReference type="EMBL" id="CAE2264514.1"/>
    </source>
</evidence>
<evidence type="ECO:0000259" key="10">
    <source>
        <dbReference type="Pfam" id="PF01138"/>
    </source>
</evidence>
<keyword evidence="8" id="KW-0539">Nucleus</keyword>
<dbReference type="GO" id="GO:0000177">
    <property type="term" value="C:cytoplasmic exosome (RNase complex)"/>
    <property type="evidence" value="ECO:0007669"/>
    <property type="project" value="TreeGrafter"/>
</dbReference>
<dbReference type="Pfam" id="PF01138">
    <property type="entry name" value="RNase_PH"/>
    <property type="match status" value="1"/>
</dbReference>
<accession>A0A7S4JIA6</accession>
<protein>
    <recommendedName>
        <fullName evidence="9">Ribosomal RNA-processing protein 43</fullName>
    </recommendedName>
</protein>
<dbReference type="PANTHER" id="PTHR11097">
    <property type="entry name" value="EXOSOME COMPLEX EXONUCLEASE RIBOSOMAL RNA PROCESSING PROTEIN"/>
    <property type="match status" value="1"/>
</dbReference>
<gene>
    <name evidence="12" type="ORF">OAUR00152_LOCUS28291</name>
</gene>
<dbReference type="GO" id="GO:0034475">
    <property type="term" value="P:U4 snRNA 3'-end processing"/>
    <property type="evidence" value="ECO:0007669"/>
    <property type="project" value="TreeGrafter"/>
</dbReference>
<dbReference type="SUPFAM" id="SSF55666">
    <property type="entry name" value="Ribonuclease PH domain 2-like"/>
    <property type="match status" value="1"/>
</dbReference>
<dbReference type="GO" id="GO:0071035">
    <property type="term" value="P:nuclear polyadenylation-dependent rRNA catabolic process"/>
    <property type="evidence" value="ECO:0007669"/>
    <property type="project" value="TreeGrafter"/>
</dbReference>
<dbReference type="SUPFAM" id="SSF54211">
    <property type="entry name" value="Ribosomal protein S5 domain 2-like"/>
    <property type="match status" value="1"/>
</dbReference>
<sequence>MRETMTALQESIDTFQLLDPKGFLQKFTDDNVRPDGRPLHAARPTTVVKGVLPRNSYGSALVRIGETQVLAAITILVGSPGAGSPEHGDVEVRLSVGPLCSGRYDLSGRVIQTESASSEGGGGSLSDPEAVESFVQRTIRSSEALDLAQLSIERGRSAWRIRVGLLVLNHDGNLEDSCLLAAVASLSDLKLPRTKVEEDGVVKIVPGPNPEICAEGGVKLQLRNVPLPLTVGVFDGKMLVDLTAQEEEICRGSVTAVVTTGEVVVGLTKLGAARLTATELAACVTLAFGRAKELEEVVLAEQVLTP</sequence>
<dbReference type="GO" id="GO:0034476">
    <property type="term" value="P:U5 snRNA 3'-end processing"/>
    <property type="evidence" value="ECO:0007669"/>
    <property type="project" value="TreeGrafter"/>
</dbReference>
<dbReference type="GO" id="GO:0071038">
    <property type="term" value="P:TRAMP-dependent tRNA surveillance pathway"/>
    <property type="evidence" value="ECO:0007669"/>
    <property type="project" value="TreeGrafter"/>
</dbReference>
<evidence type="ECO:0000256" key="3">
    <source>
        <dbReference type="ARBA" id="ARBA00006678"/>
    </source>
</evidence>
<dbReference type="InterPro" id="IPR027408">
    <property type="entry name" value="PNPase/RNase_PH_dom_sf"/>
</dbReference>
<dbReference type="GO" id="GO:0000176">
    <property type="term" value="C:nuclear exosome (RNase complex)"/>
    <property type="evidence" value="ECO:0007669"/>
    <property type="project" value="TreeGrafter"/>
</dbReference>
<keyword evidence="4" id="KW-0963">Cytoplasm</keyword>
<keyword evidence="7" id="KW-0694">RNA-binding</keyword>
<comment type="subcellular location">
    <subcellularLocation>
        <location evidence="1">Cytoplasm</location>
    </subcellularLocation>
    <subcellularLocation>
        <location evidence="2">Nucleus</location>
        <location evidence="2">Nucleolus</location>
    </subcellularLocation>
</comment>
<dbReference type="InterPro" id="IPR036345">
    <property type="entry name" value="ExoRNase_PH_dom2_sf"/>
</dbReference>
<dbReference type="InterPro" id="IPR001247">
    <property type="entry name" value="ExoRNase_PH_dom1"/>
</dbReference>
<evidence type="ECO:0000256" key="6">
    <source>
        <dbReference type="ARBA" id="ARBA00022835"/>
    </source>
</evidence>
<dbReference type="Pfam" id="PF03725">
    <property type="entry name" value="RNase_PH_C"/>
    <property type="match status" value="1"/>
</dbReference>
<dbReference type="GO" id="GO:0000467">
    <property type="term" value="P:exonucleolytic trimming to generate mature 3'-end of 5.8S rRNA from tricistronic rRNA transcript (SSU-rRNA, 5.8S rRNA, LSU-rRNA)"/>
    <property type="evidence" value="ECO:0007669"/>
    <property type="project" value="TreeGrafter"/>
</dbReference>
<feature type="domain" description="Exoribonuclease phosphorolytic" evidence="10">
    <location>
        <begin position="43"/>
        <end position="192"/>
    </location>
</feature>
<dbReference type="InterPro" id="IPR015847">
    <property type="entry name" value="ExoRNase_PH_dom2"/>
</dbReference>
<dbReference type="GO" id="GO:0071028">
    <property type="term" value="P:nuclear mRNA surveillance"/>
    <property type="evidence" value="ECO:0007669"/>
    <property type="project" value="TreeGrafter"/>
</dbReference>
<evidence type="ECO:0000256" key="8">
    <source>
        <dbReference type="ARBA" id="ARBA00023242"/>
    </source>
</evidence>
<organism evidence="12">
    <name type="scientific">Odontella aurita</name>
    <dbReference type="NCBI Taxonomy" id="265563"/>
    <lineage>
        <taxon>Eukaryota</taxon>
        <taxon>Sar</taxon>
        <taxon>Stramenopiles</taxon>
        <taxon>Ochrophyta</taxon>
        <taxon>Bacillariophyta</taxon>
        <taxon>Mediophyceae</taxon>
        <taxon>Biddulphiophycidae</taxon>
        <taxon>Eupodiscales</taxon>
        <taxon>Odontellaceae</taxon>
        <taxon>Odontella</taxon>
    </lineage>
</organism>